<dbReference type="InterPro" id="IPR002589">
    <property type="entry name" value="Macro_dom"/>
</dbReference>
<accession>A0A8C9TXL3</accession>
<dbReference type="SMART" id="SM00506">
    <property type="entry name" value="A1pp"/>
    <property type="match status" value="1"/>
</dbReference>
<dbReference type="CDD" id="cd02908">
    <property type="entry name" value="Macro_OAADPr_deacetylase"/>
    <property type="match status" value="1"/>
</dbReference>
<dbReference type="PANTHER" id="PTHR11106:SF93">
    <property type="entry name" value="ADP-RIBOSE GLYCOHYDROLASE MACROD1"/>
    <property type="match status" value="1"/>
</dbReference>
<dbReference type="GO" id="GO:0140293">
    <property type="term" value="F:ADP-ribosylglutamate hydrolase activity"/>
    <property type="evidence" value="ECO:0007669"/>
    <property type="project" value="TreeGrafter"/>
</dbReference>
<sequence>MAFQMSALATAGVLLSRGRAVCRAPVLVPALHSTVTVRSGRSEVHREAAFGGAGEAFSRAPFTALATLVPVQPALLLFGNSGVSASFSTSSAAPKGPRSSRGRRRCWALLAALGLSTTVGCLHSGTVSAAMASSSDSINLDSPDTDWKEAKKLLLSASPRERRRLYRVSEVLPLSQIPVWTPSAGQTTGETCYQVNEVLNSKISLFRGDITKLEVDAIVNAANKTLLGGGGVDGSIHRGAGPLLKKECATLGGCDTGQAKITGAYGLPAKYVIHTVGPIAQGVVGDREREELRNCYRNCLDTATQNQLRTVAFPCISTGVYGYPPDKAVDVALTVVREYLEKHPAQLDRVIFCVFLKSDEDLYQDRLPRYFPHGECVQSFTSASVELTAVYRYGNGACHCRAHQRCNTVQYCCNKCQRCNTTHYYHNTHQHGFQCIISLQSTSVLLIT</sequence>
<keyword evidence="3" id="KW-1185">Reference proteome</keyword>
<dbReference type="AlphaFoldDB" id="A0A8C9TXL3"/>
<evidence type="ECO:0000313" key="2">
    <source>
        <dbReference type="Ensembl" id="ENSSFOP00015058532.1"/>
    </source>
</evidence>
<reference evidence="2" key="3">
    <citation type="submission" date="2025-09" db="UniProtKB">
        <authorList>
            <consortium name="Ensembl"/>
        </authorList>
    </citation>
    <scope>IDENTIFICATION</scope>
</reference>
<feature type="domain" description="Macro" evidence="1">
    <location>
        <begin position="190"/>
        <end position="371"/>
    </location>
</feature>
<dbReference type="GO" id="GO:0042278">
    <property type="term" value="P:purine nucleoside metabolic process"/>
    <property type="evidence" value="ECO:0007669"/>
    <property type="project" value="TreeGrafter"/>
</dbReference>
<dbReference type="Pfam" id="PF01661">
    <property type="entry name" value="Macro"/>
    <property type="match status" value="1"/>
</dbReference>
<proteinExistence type="predicted"/>
<reference evidence="2" key="2">
    <citation type="submission" date="2025-08" db="UniProtKB">
        <authorList>
            <consortium name="Ensembl"/>
        </authorList>
    </citation>
    <scope>IDENTIFICATION</scope>
</reference>
<gene>
    <name evidence="2" type="primary">MACROD1</name>
    <name evidence="2" type="synonym">macrod1</name>
</gene>
<evidence type="ECO:0000259" key="1">
    <source>
        <dbReference type="PROSITE" id="PS51154"/>
    </source>
</evidence>
<dbReference type="InterPro" id="IPR043472">
    <property type="entry name" value="Macro_dom-like"/>
</dbReference>
<dbReference type="OrthoDB" id="6133115at2759"/>
<dbReference type="Proteomes" id="UP000694397">
    <property type="component" value="Chromosome 13"/>
</dbReference>
<dbReference type="GO" id="GO:0140291">
    <property type="term" value="P:peptidyl-glutamate ADP-deribosylation"/>
    <property type="evidence" value="ECO:0007669"/>
    <property type="project" value="TreeGrafter"/>
</dbReference>
<dbReference type="NCBIfam" id="NF001664">
    <property type="entry name" value="PRK00431.1-6"/>
    <property type="match status" value="1"/>
</dbReference>
<dbReference type="GO" id="GO:0005654">
    <property type="term" value="C:nucleoplasm"/>
    <property type="evidence" value="ECO:0007669"/>
    <property type="project" value="TreeGrafter"/>
</dbReference>
<name>A0A8C9TXL3_SCLFO</name>
<dbReference type="GeneTree" id="ENSGT00940000161450"/>
<dbReference type="GO" id="GO:0006974">
    <property type="term" value="P:DNA damage response"/>
    <property type="evidence" value="ECO:0007669"/>
    <property type="project" value="TreeGrafter"/>
</dbReference>
<reference evidence="2 3" key="1">
    <citation type="submission" date="2019-04" db="EMBL/GenBank/DDBJ databases">
        <authorList>
            <consortium name="Wellcome Sanger Institute Data Sharing"/>
        </authorList>
    </citation>
    <scope>NUCLEOTIDE SEQUENCE [LARGE SCALE GENOMIC DNA]</scope>
</reference>
<dbReference type="PANTHER" id="PTHR11106">
    <property type="entry name" value="GANGLIOSIDE INDUCED DIFFERENTIATION ASSOCIATED PROTEIN 2-RELATED"/>
    <property type="match status" value="1"/>
</dbReference>
<evidence type="ECO:0000313" key="3">
    <source>
        <dbReference type="Proteomes" id="UP000694397"/>
    </source>
</evidence>
<dbReference type="Gene3D" id="3.40.220.10">
    <property type="entry name" value="Leucine Aminopeptidase, subunit E, domain 1"/>
    <property type="match status" value="1"/>
</dbReference>
<dbReference type="Ensembl" id="ENSSFOT00015078659.1">
    <property type="protein sequence ID" value="ENSSFOP00015058532.1"/>
    <property type="gene ID" value="ENSSFOG00015005972.2"/>
</dbReference>
<dbReference type="SUPFAM" id="SSF52949">
    <property type="entry name" value="Macro domain-like"/>
    <property type="match status" value="1"/>
</dbReference>
<organism evidence="2 3">
    <name type="scientific">Scleropages formosus</name>
    <name type="common">Asian bonytongue</name>
    <name type="synonym">Osteoglossum formosum</name>
    <dbReference type="NCBI Taxonomy" id="113540"/>
    <lineage>
        <taxon>Eukaryota</taxon>
        <taxon>Metazoa</taxon>
        <taxon>Chordata</taxon>
        <taxon>Craniata</taxon>
        <taxon>Vertebrata</taxon>
        <taxon>Euteleostomi</taxon>
        <taxon>Actinopterygii</taxon>
        <taxon>Neopterygii</taxon>
        <taxon>Teleostei</taxon>
        <taxon>Osteoglossocephala</taxon>
        <taxon>Osteoglossomorpha</taxon>
        <taxon>Osteoglossiformes</taxon>
        <taxon>Osteoglossidae</taxon>
        <taxon>Scleropages</taxon>
    </lineage>
</organism>
<protein>
    <submittedName>
        <fullName evidence="2">Mono-ADP ribosylhydrolase 1</fullName>
    </submittedName>
</protein>
<dbReference type="PROSITE" id="PS51154">
    <property type="entry name" value="MACRO"/>
    <property type="match status" value="1"/>
</dbReference>